<reference evidence="3" key="2">
    <citation type="submission" date="2018-10" db="UniProtKB">
        <authorList>
            <consortium name="EnsemblPlants"/>
        </authorList>
    </citation>
    <scope>IDENTIFICATION</scope>
</reference>
<protein>
    <recommendedName>
        <fullName evidence="2">BURP domain-containing protein</fullName>
    </recommendedName>
</protein>
<evidence type="ECO:0000313" key="3">
    <source>
        <dbReference type="EnsemblPlants" id="TraesCS1A02G049100.1.cds1"/>
    </source>
</evidence>
<dbReference type="Gramene" id="TraesCAD_scaffold_015592_01G000200.1">
    <property type="protein sequence ID" value="TraesCAD_scaffold_015592_01G000200.1"/>
    <property type="gene ID" value="TraesCAD_scaffold_015592_01G000200"/>
</dbReference>
<evidence type="ECO:0000256" key="1">
    <source>
        <dbReference type="SAM" id="SignalP"/>
    </source>
</evidence>
<feature type="signal peptide" evidence="1">
    <location>
        <begin position="1"/>
        <end position="20"/>
    </location>
</feature>
<reference evidence="3" key="1">
    <citation type="submission" date="2018-08" db="EMBL/GenBank/DDBJ databases">
        <authorList>
            <person name="Rossello M."/>
        </authorList>
    </citation>
    <scope>NUCLEOTIDE SEQUENCE [LARGE SCALE GENOMIC DNA]</scope>
    <source>
        <strain evidence="3">cv. Chinese Spring</strain>
    </source>
</reference>
<dbReference type="OMA" id="PYPYTVF"/>
<dbReference type="STRING" id="4565.A0A3B5XUI0"/>
<dbReference type="InterPro" id="IPR004873">
    <property type="entry name" value="BURP_dom"/>
</dbReference>
<evidence type="ECO:0000313" key="4">
    <source>
        <dbReference type="Proteomes" id="UP000019116"/>
    </source>
</evidence>
<dbReference type="InterPro" id="IPR044816">
    <property type="entry name" value="BURP"/>
</dbReference>
<dbReference type="Gramene" id="TraesROB_scaffold_005134_01G000400.1">
    <property type="protein sequence ID" value="TraesROB_scaffold_005134_01G000400.1"/>
    <property type="gene ID" value="TraesROB_scaffold_005134_01G000400"/>
</dbReference>
<dbReference type="SMART" id="SM01045">
    <property type="entry name" value="BURP"/>
    <property type="match status" value="1"/>
</dbReference>
<accession>A0A3B5XUI0</accession>
<dbReference type="Gramene" id="TraesCS1A02G049100.1">
    <property type="protein sequence ID" value="TraesCS1A02G049100.1.cds1"/>
    <property type="gene ID" value="TraesCS1A02G049100"/>
</dbReference>
<name>A0A3B5XUI0_WHEAT</name>
<dbReference type="Gramene" id="TraesCLE_scaffold_061306_01G000100.1">
    <property type="protein sequence ID" value="TraesCLE_scaffold_061306_01G000100.1"/>
    <property type="gene ID" value="TraesCLE_scaffold_061306_01G000100"/>
</dbReference>
<dbReference type="Gramene" id="TraesARI1A03G00016820.1">
    <property type="protein sequence ID" value="TraesARI1A03G00016820.1.CDS1"/>
    <property type="gene ID" value="TraesARI1A03G00016820"/>
</dbReference>
<dbReference type="Gramene" id="TraesKAR1A01G0027980.1">
    <property type="protein sequence ID" value="cds.TraesKAR1A01G0027980.1"/>
    <property type="gene ID" value="TraesKAR1A01G0027980"/>
</dbReference>
<dbReference type="Gramene" id="TraesPARA_EIv1.0_0091020.1">
    <property type="protein sequence ID" value="TraesPARA_EIv1.0_0091020.1.CDS1"/>
    <property type="gene ID" value="TraesPARA_EIv1.0_0091020"/>
</dbReference>
<gene>
    <name evidence="3" type="primary">LOC123082374</name>
</gene>
<dbReference type="Gramene" id="TraesCS1A03G0118300.1">
    <property type="protein sequence ID" value="TraesCS1A03G0118300.1.CDS1"/>
    <property type="gene ID" value="TraesCS1A03G0118300"/>
</dbReference>
<dbReference type="PANTHER" id="PTHR31236">
    <property type="entry name" value="BURP DOMAIN PROTEIN USPL1-LIKE"/>
    <property type="match status" value="1"/>
</dbReference>
<dbReference type="Gramene" id="TraesMAC1A03G00016700.1">
    <property type="protein sequence ID" value="TraesMAC1A03G00016700.1.CDS1"/>
    <property type="gene ID" value="TraesMAC1A03G00016700"/>
</dbReference>
<dbReference type="GeneID" id="123082374"/>
<dbReference type="Gramene" id="TraesLDM1A03G00017460.1">
    <property type="protein sequence ID" value="TraesLDM1A03G00017460.1.CDS1"/>
    <property type="gene ID" value="TraesLDM1A03G00017460"/>
</dbReference>
<feature type="domain" description="BURP" evidence="2">
    <location>
        <begin position="97"/>
        <end position="311"/>
    </location>
</feature>
<dbReference type="Gramene" id="TraesJUL1A03G00017720.1">
    <property type="protein sequence ID" value="TraesJUL1A03G00017720.1.CDS1"/>
    <property type="gene ID" value="TraesJUL1A03G00017720"/>
</dbReference>
<keyword evidence="1" id="KW-0732">Signal</keyword>
<organism evidence="3">
    <name type="scientific">Triticum aestivum</name>
    <name type="common">Wheat</name>
    <dbReference type="NCBI Taxonomy" id="4565"/>
    <lineage>
        <taxon>Eukaryota</taxon>
        <taxon>Viridiplantae</taxon>
        <taxon>Streptophyta</taxon>
        <taxon>Embryophyta</taxon>
        <taxon>Tracheophyta</taxon>
        <taxon>Spermatophyta</taxon>
        <taxon>Magnoliopsida</taxon>
        <taxon>Liliopsida</taxon>
        <taxon>Poales</taxon>
        <taxon>Poaceae</taxon>
        <taxon>BOP clade</taxon>
        <taxon>Pooideae</taxon>
        <taxon>Triticodae</taxon>
        <taxon>Triticeae</taxon>
        <taxon>Triticinae</taxon>
        <taxon>Triticum</taxon>
    </lineage>
</organism>
<dbReference type="Proteomes" id="UP000019116">
    <property type="component" value="Chromosome 1A"/>
</dbReference>
<dbReference type="PANTHER" id="PTHR31236:SF24">
    <property type="entry name" value="BURP DOMAIN PROTEIN RD22"/>
    <property type="match status" value="1"/>
</dbReference>
<dbReference type="RefSeq" id="XP_044360677.1">
    <property type="nucleotide sequence ID" value="XM_044504742.1"/>
</dbReference>
<dbReference type="Pfam" id="PF03181">
    <property type="entry name" value="BURP"/>
    <property type="match status" value="1"/>
</dbReference>
<dbReference type="OrthoDB" id="684044at2759"/>
<dbReference type="Gramene" id="TraesSYM1A03G00017240.1">
    <property type="protein sequence ID" value="TraesSYM1A03G00017240.1.CDS1"/>
    <property type="gene ID" value="TraesSYM1A03G00017240"/>
</dbReference>
<sequence>MASSAVLLLILMVVAATVHGHTHTPGGTPAALFWEAALPDSPMPESIAHLVQKGTDHSPLQQHHSAAMILPNACLGYSYRIICNSPAQQASSVEGLFFRESDMRVGRTMTVALPAFDPAPFLPRKAAERIPFGNLADALYRFGITPGSQEAARVGETLSACREAPLAGSRKACATSLEGVVLSATRMLATSRPLVAAASALPNSGLPRRTYTVQAIKPLGGGGGGYVACHSRAYPYAVYECHMMEGSSEEAYVVSIRGGSGLPTVDMAAVCHFDTSNWIPAHPAFKILGTHPGGSPVCHFLPYADLMFGVKMADNA</sequence>
<dbReference type="AlphaFoldDB" id="A0A3B5XUI0"/>
<dbReference type="KEGG" id="taes:123082374"/>
<proteinExistence type="predicted"/>
<feature type="chain" id="PRO_5017364319" description="BURP domain-containing protein" evidence="1">
    <location>
        <begin position="21"/>
        <end position="316"/>
    </location>
</feature>
<keyword evidence="4" id="KW-1185">Reference proteome</keyword>
<dbReference type="PROSITE" id="PS51277">
    <property type="entry name" value="BURP"/>
    <property type="match status" value="1"/>
</dbReference>
<dbReference type="EnsemblPlants" id="TraesCS1A02G049100.1">
    <property type="protein sequence ID" value="TraesCS1A02G049100.1.cds1"/>
    <property type="gene ID" value="TraesCS1A02G049100"/>
</dbReference>
<evidence type="ECO:0000259" key="2">
    <source>
        <dbReference type="PROSITE" id="PS51277"/>
    </source>
</evidence>